<name>A0A2M9BQ42_9BACT</name>
<sequence>MTLALLLPTLILLLLLSRPAVTLVHELGHAVVGRLLGGGPVQVFAGSHGNQDRSFRLPLGRAAGPHVRAVYYS</sequence>
<dbReference type="RefSeq" id="WP_157807348.1">
    <property type="nucleotide sequence ID" value="NZ_PGFA01000001.1"/>
</dbReference>
<proteinExistence type="predicted"/>
<evidence type="ECO:0000313" key="2">
    <source>
        <dbReference type="Proteomes" id="UP000228535"/>
    </source>
</evidence>
<gene>
    <name evidence="1" type="ORF">CLV45_1488</name>
</gene>
<comment type="caution">
    <text evidence="1">The sequence shown here is derived from an EMBL/GenBank/DDBJ whole genome shotgun (WGS) entry which is preliminary data.</text>
</comment>
<evidence type="ECO:0000313" key="1">
    <source>
        <dbReference type="EMBL" id="PJJ60063.1"/>
    </source>
</evidence>
<dbReference type="Proteomes" id="UP000228535">
    <property type="component" value="Unassembled WGS sequence"/>
</dbReference>
<organism evidence="1 2">
    <name type="scientific">Hymenobacter chitinivorans DSM 11115</name>
    <dbReference type="NCBI Taxonomy" id="1121954"/>
    <lineage>
        <taxon>Bacteria</taxon>
        <taxon>Pseudomonadati</taxon>
        <taxon>Bacteroidota</taxon>
        <taxon>Cytophagia</taxon>
        <taxon>Cytophagales</taxon>
        <taxon>Hymenobacteraceae</taxon>
        <taxon>Hymenobacter</taxon>
    </lineage>
</organism>
<evidence type="ECO:0008006" key="3">
    <source>
        <dbReference type="Google" id="ProtNLM"/>
    </source>
</evidence>
<dbReference type="OrthoDB" id="5184455at2"/>
<accession>A0A2M9BQ42</accession>
<keyword evidence="2" id="KW-1185">Reference proteome</keyword>
<reference evidence="1 2" key="1">
    <citation type="submission" date="2017-11" db="EMBL/GenBank/DDBJ databases">
        <title>Genomic Encyclopedia of Archaeal and Bacterial Type Strains, Phase II (KMG-II): From Individual Species to Whole Genera.</title>
        <authorList>
            <person name="Goeker M."/>
        </authorList>
    </citation>
    <scope>NUCLEOTIDE SEQUENCE [LARGE SCALE GENOMIC DNA]</scope>
    <source>
        <strain evidence="1 2">DSM 11115</strain>
    </source>
</reference>
<dbReference type="EMBL" id="PGFA01000001">
    <property type="protein sequence ID" value="PJJ60063.1"/>
    <property type="molecule type" value="Genomic_DNA"/>
</dbReference>
<dbReference type="AlphaFoldDB" id="A0A2M9BQ42"/>
<protein>
    <recommendedName>
        <fullName evidence="3">Peptidase M50B-like protein</fullName>
    </recommendedName>
</protein>